<reference evidence="3" key="1">
    <citation type="journal article" date="2020" name="Stud. Mycol.">
        <title>101 Dothideomycetes genomes: a test case for predicting lifestyles and emergence of pathogens.</title>
        <authorList>
            <person name="Haridas S."/>
            <person name="Albert R."/>
            <person name="Binder M."/>
            <person name="Bloem J."/>
            <person name="Labutti K."/>
            <person name="Salamov A."/>
            <person name="Andreopoulos B."/>
            <person name="Baker S."/>
            <person name="Barry K."/>
            <person name="Bills G."/>
            <person name="Bluhm B."/>
            <person name="Cannon C."/>
            <person name="Castanera R."/>
            <person name="Culley D."/>
            <person name="Daum C."/>
            <person name="Ezra D."/>
            <person name="Gonzalez J."/>
            <person name="Henrissat B."/>
            <person name="Kuo A."/>
            <person name="Liang C."/>
            <person name="Lipzen A."/>
            <person name="Lutzoni F."/>
            <person name="Magnuson J."/>
            <person name="Mondo S."/>
            <person name="Nolan M."/>
            <person name="Ohm R."/>
            <person name="Pangilinan J."/>
            <person name="Park H.-J."/>
            <person name="Ramirez L."/>
            <person name="Alfaro M."/>
            <person name="Sun H."/>
            <person name="Tritt A."/>
            <person name="Yoshinaga Y."/>
            <person name="Zwiers L.-H."/>
            <person name="Turgeon B."/>
            <person name="Goodwin S."/>
            <person name="Spatafora J."/>
            <person name="Crous P."/>
            <person name="Grigoriev I."/>
        </authorList>
    </citation>
    <scope>NUCLEOTIDE SEQUENCE</scope>
    <source>
        <strain evidence="3">CBS 207.26</strain>
    </source>
</reference>
<feature type="compositionally biased region" description="Basic and acidic residues" evidence="2">
    <location>
        <begin position="155"/>
        <end position="166"/>
    </location>
</feature>
<dbReference type="SUPFAM" id="SSF57997">
    <property type="entry name" value="Tropomyosin"/>
    <property type="match status" value="1"/>
</dbReference>
<dbReference type="EMBL" id="ML994662">
    <property type="protein sequence ID" value="KAF2179908.1"/>
    <property type="molecule type" value="Genomic_DNA"/>
</dbReference>
<keyword evidence="1" id="KW-0175">Coiled coil</keyword>
<feature type="compositionally biased region" description="Basic and acidic residues" evidence="2">
    <location>
        <begin position="34"/>
        <end position="56"/>
    </location>
</feature>
<evidence type="ECO:0000256" key="1">
    <source>
        <dbReference type="SAM" id="Coils"/>
    </source>
</evidence>
<sequence>MSSTTPSGPGCETRNLPQRRLSERFQRLAELQQARRAEDARIATRQRVADAEDVLRRNPFPDSESGANQEIASGGVHTLPSPRRTMKARQGAVEIPAFQEYSTLNDVPGPNGSEHHSFAADGNDQAEQPESSMSFQTAGSSPPSSFQSETTLETVTRDDTETRNSADVDENNGSDIGASMLADPQVQILVDELQRVQEDQRALEGNLDEAKREIDDLRSQLKEAEERVTQAPCDPTTTEAYQNLLSVFRECQGQRHELQIQLDQAEEREKELRRQLRQARQNMEDNEDTIERLNDQLSAARLERDQHAQTAAALQHQLNDSRQQQGVQAENLDYLTDALNRATQDRERYASRVVRLQEQLWGRQHEVARTIRPGRRDTTEDLNDDRVLTRYENPTVTARSALRTRETVETMNGQLCIVRRTTRRDR</sequence>
<organism evidence="3 4">
    <name type="scientific">Zopfia rhizophila CBS 207.26</name>
    <dbReference type="NCBI Taxonomy" id="1314779"/>
    <lineage>
        <taxon>Eukaryota</taxon>
        <taxon>Fungi</taxon>
        <taxon>Dikarya</taxon>
        <taxon>Ascomycota</taxon>
        <taxon>Pezizomycotina</taxon>
        <taxon>Dothideomycetes</taxon>
        <taxon>Dothideomycetes incertae sedis</taxon>
        <taxon>Zopfiaceae</taxon>
        <taxon>Zopfia</taxon>
    </lineage>
</organism>
<feature type="region of interest" description="Disordered" evidence="2">
    <location>
        <begin position="1"/>
        <end position="20"/>
    </location>
</feature>
<evidence type="ECO:0000313" key="4">
    <source>
        <dbReference type="Proteomes" id="UP000800200"/>
    </source>
</evidence>
<dbReference type="AlphaFoldDB" id="A0A6A6DNF1"/>
<dbReference type="OrthoDB" id="10540325at2759"/>
<dbReference type="Proteomes" id="UP000800200">
    <property type="component" value="Unassembled WGS sequence"/>
</dbReference>
<name>A0A6A6DNF1_9PEZI</name>
<evidence type="ECO:0000313" key="3">
    <source>
        <dbReference type="EMBL" id="KAF2179908.1"/>
    </source>
</evidence>
<proteinExistence type="predicted"/>
<evidence type="ECO:0000256" key="2">
    <source>
        <dbReference type="SAM" id="MobiDB-lite"/>
    </source>
</evidence>
<feature type="compositionally biased region" description="Polar residues" evidence="2">
    <location>
        <begin position="125"/>
        <end position="154"/>
    </location>
</feature>
<protein>
    <submittedName>
        <fullName evidence="3">Uncharacterized protein</fullName>
    </submittedName>
</protein>
<accession>A0A6A6DNF1</accession>
<gene>
    <name evidence="3" type="ORF">K469DRAFT_753764</name>
</gene>
<feature type="region of interest" description="Disordered" evidence="2">
    <location>
        <begin position="34"/>
        <end position="90"/>
    </location>
</feature>
<feature type="coiled-coil region" evidence="1">
    <location>
        <begin position="186"/>
        <end position="359"/>
    </location>
</feature>
<feature type="region of interest" description="Disordered" evidence="2">
    <location>
        <begin position="102"/>
        <end position="178"/>
    </location>
</feature>
<keyword evidence="4" id="KW-1185">Reference proteome</keyword>